<proteinExistence type="predicted"/>
<name>A0A5N5T3D1_9CRUS</name>
<dbReference type="EMBL" id="SEYY01012378">
    <property type="protein sequence ID" value="KAB7500852.1"/>
    <property type="molecule type" value="Genomic_DNA"/>
</dbReference>
<comment type="caution">
    <text evidence="1">The sequence shown here is derived from an EMBL/GenBank/DDBJ whole genome shotgun (WGS) entry which is preliminary data.</text>
</comment>
<dbReference type="OrthoDB" id="2150604at2759"/>
<sequence>MESLPAKVRKLRPIEIFLEVSQNEFSFNVPCYWMLLESKEKVTEKQIEETLRILYRNIDILQLCVRKENGEYWFCEMDEERILLKVRNNQSPYEIFDSETHTNFDSATGPLWRATFIPSHESLKENNFYTSNIMLTFNHAIVDGFTSLTICSSFLKVLNDVIGGKVEETYNFGEFNDGLETEELATQKIENLK</sequence>
<organism evidence="1 2">
    <name type="scientific">Armadillidium nasatum</name>
    <dbReference type="NCBI Taxonomy" id="96803"/>
    <lineage>
        <taxon>Eukaryota</taxon>
        <taxon>Metazoa</taxon>
        <taxon>Ecdysozoa</taxon>
        <taxon>Arthropoda</taxon>
        <taxon>Crustacea</taxon>
        <taxon>Multicrustacea</taxon>
        <taxon>Malacostraca</taxon>
        <taxon>Eumalacostraca</taxon>
        <taxon>Peracarida</taxon>
        <taxon>Isopoda</taxon>
        <taxon>Oniscidea</taxon>
        <taxon>Crinocheta</taxon>
        <taxon>Armadillidiidae</taxon>
        <taxon>Armadillidium</taxon>
    </lineage>
</organism>
<evidence type="ECO:0008006" key="3">
    <source>
        <dbReference type="Google" id="ProtNLM"/>
    </source>
</evidence>
<evidence type="ECO:0000313" key="1">
    <source>
        <dbReference type="EMBL" id="KAB7500852.1"/>
    </source>
</evidence>
<dbReference type="Gene3D" id="3.30.559.10">
    <property type="entry name" value="Chloramphenicol acetyltransferase-like domain"/>
    <property type="match status" value="1"/>
</dbReference>
<keyword evidence="2" id="KW-1185">Reference proteome</keyword>
<reference evidence="1 2" key="1">
    <citation type="journal article" date="2019" name="PLoS Biol.">
        <title>Sex chromosomes control vertical transmission of feminizing Wolbachia symbionts in an isopod.</title>
        <authorList>
            <person name="Becking T."/>
            <person name="Chebbi M.A."/>
            <person name="Giraud I."/>
            <person name="Moumen B."/>
            <person name="Laverre T."/>
            <person name="Caubet Y."/>
            <person name="Peccoud J."/>
            <person name="Gilbert C."/>
            <person name="Cordaux R."/>
        </authorList>
    </citation>
    <scope>NUCLEOTIDE SEQUENCE [LARGE SCALE GENOMIC DNA]</scope>
    <source>
        <strain evidence="1">ANa2</strain>
        <tissue evidence="1">Whole body excluding digestive tract and cuticle</tissue>
    </source>
</reference>
<evidence type="ECO:0000313" key="2">
    <source>
        <dbReference type="Proteomes" id="UP000326759"/>
    </source>
</evidence>
<dbReference type="InterPro" id="IPR023213">
    <property type="entry name" value="CAT-like_dom_sf"/>
</dbReference>
<dbReference type="AlphaFoldDB" id="A0A5N5T3D1"/>
<gene>
    <name evidence="1" type="ORF">Anas_14451</name>
</gene>
<dbReference type="Proteomes" id="UP000326759">
    <property type="component" value="Unassembled WGS sequence"/>
</dbReference>
<dbReference type="SUPFAM" id="SSF52777">
    <property type="entry name" value="CoA-dependent acyltransferases"/>
    <property type="match status" value="1"/>
</dbReference>
<protein>
    <recommendedName>
        <fullName evidence="3">Condensation domain-containing protein</fullName>
    </recommendedName>
</protein>
<accession>A0A5N5T3D1</accession>